<dbReference type="AlphaFoldDB" id="A0A5B7IPN5"/>
<comment type="caution">
    <text evidence="2">The sequence shown here is derived from an EMBL/GenBank/DDBJ whole genome shotgun (WGS) entry which is preliminary data.</text>
</comment>
<feature type="compositionally biased region" description="Basic and acidic residues" evidence="1">
    <location>
        <begin position="10"/>
        <end position="25"/>
    </location>
</feature>
<feature type="region of interest" description="Disordered" evidence="1">
    <location>
        <begin position="1"/>
        <end position="59"/>
    </location>
</feature>
<evidence type="ECO:0000256" key="1">
    <source>
        <dbReference type="SAM" id="MobiDB-lite"/>
    </source>
</evidence>
<dbReference type="Proteomes" id="UP000324222">
    <property type="component" value="Unassembled WGS sequence"/>
</dbReference>
<evidence type="ECO:0000313" key="2">
    <source>
        <dbReference type="EMBL" id="MPC83527.1"/>
    </source>
</evidence>
<reference evidence="2 3" key="1">
    <citation type="submission" date="2019-05" db="EMBL/GenBank/DDBJ databases">
        <title>Another draft genome of Portunus trituberculatus and its Hox gene families provides insights of decapod evolution.</title>
        <authorList>
            <person name="Jeong J.-H."/>
            <person name="Song I."/>
            <person name="Kim S."/>
            <person name="Choi T."/>
            <person name="Kim D."/>
            <person name="Ryu S."/>
            <person name="Kim W."/>
        </authorList>
    </citation>
    <scope>NUCLEOTIDE SEQUENCE [LARGE SCALE GENOMIC DNA]</scope>
    <source>
        <tissue evidence="2">Muscle</tissue>
    </source>
</reference>
<evidence type="ECO:0000313" key="3">
    <source>
        <dbReference type="Proteomes" id="UP000324222"/>
    </source>
</evidence>
<dbReference type="EMBL" id="VSRR010062756">
    <property type="protein sequence ID" value="MPC83527.1"/>
    <property type="molecule type" value="Genomic_DNA"/>
</dbReference>
<gene>
    <name evidence="2" type="ORF">E2C01_078239</name>
</gene>
<accession>A0A5B7IPN5</accession>
<feature type="compositionally biased region" description="Basic and acidic residues" evidence="1">
    <location>
        <begin position="35"/>
        <end position="59"/>
    </location>
</feature>
<organism evidence="2 3">
    <name type="scientific">Portunus trituberculatus</name>
    <name type="common">Swimming crab</name>
    <name type="synonym">Neptunus trituberculatus</name>
    <dbReference type="NCBI Taxonomy" id="210409"/>
    <lineage>
        <taxon>Eukaryota</taxon>
        <taxon>Metazoa</taxon>
        <taxon>Ecdysozoa</taxon>
        <taxon>Arthropoda</taxon>
        <taxon>Crustacea</taxon>
        <taxon>Multicrustacea</taxon>
        <taxon>Malacostraca</taxon>
        <taxon>Eumalacostraca</taxon>
        <taxon>Eucarida</taxon>
        <taxon>Decapoda</taxon>
        <taxon>Pleocyemata</taxon>
        <taxon>Brachyura</taxon>
        <taxon>Eubrachyura</taxon>
        <taxon>Portunoidea</taxon>
        <taxon>Portunidae</taxon>
        <taxon>Portuninae</taxon>
        <taxon>Portunus</taxon>
    </lineage>
</organism>
<keyword evidence="3" id="KW-1185">Reference proteome</keyword>
<sequence length="96" mass="11297">MQLDTMNGARTERRLAKVEDEEKERKVKTKFRKKGGSEESQKEVRRSDKRNERPPDKLLKLRYRPSHKSCLCGMLLLLLRASSTRRQGGKLRLTTR</sequence>
<name>A0A5B7IPN5_PORTR</name>
<proteinExistence type="predicted"/>
<protein>
    <submittedName>
        <fullName evidence="2">Uncharacterized protein</fullName>
    </submittedName>
</protein>